<reference evidence="1" key="2">
    <citation type="journal article" date="2014" name="ISME J.">
        <title>Microbial stratification in low pH oxic and suboxic macroscopic growths along an acid mine drainage.</title>
        <authorList>
            <person name="Mendez-Garcia C."/>
            <person name="Mesa V."/>
            <person name="Sprenger R.R."/>
            <person name="Richter M."/>
            <person name="Diez M.S."/>
            <person name="Solano J."/>
            <person name="Bargiela R."/>
            <person name="Golyshina O.V."/>
            <person name="Manteca A."/>
            <person name="Ramos J.L."/>
            <person name="Gallego J.R."/>
            <person name="Llorente I."/>
            <person name="Martins Dos Santos V.A."/>
            <person name="Jensen O.N."/>
            <person name="Pelaez A.I."/>
            <person name="Sanchez J."/>
            <person name="Ferrer M."/>
        </authorList>
    </citation>
    <scope>NUCLEOTIDE SEQUENCE</scope>
</reference>
<accession>T1A9V1</accession>
<evidence type="ECO:0000313" key="1">
    <source>
        <dbReference type="EMBL" id="EQD38585.1"/>
    </source>
</evidence>
<name>T1A9V1_9ZZZZ</name>
<dbReference type="AlphaFoldDB" id="T1A9V1"/>
<organism evidence="1">
    <name type="scientific">mine drainage metagenome</name>
    <dbReference type="NCBI Taxonomy" id="410659"/>
    <lineage>
        <taxon>unclassified sequences</taxon>
        <taxon>metagenomes</taxon>
        <taxon>ecological metagenomes</taxon>
    </lineage>
</organism>
<dbReference type="InterPro" id="IPR015421">
    <property type="entry name" value="PyrdxlP-dep_Trfase_major"/>
</dbReference>
<gene>
    <name evidence="1" type="ORF">B1B_15738</name>
</gene>
<evidence type="ECO:0008006" key="2">
    <source>
        <dbReference type="Google" id="ProtNLM"/>
    </source>
</evidence>
<dbReference type="Gene3D" id="3.40.640.10">
    <property type="entry name" value="Type I PLP-dependent aspartate aminotransferase-like (Major domain)"/>
    <property type="match status" value="1"/>
</dbReference>
<sequence length="27" mass="3107">ECLDWHGSGVSVMEMSHRSKEFIEIAE</sequence>
<feature type="non-terminal residue" evidence="1">
    <location>
        <position position="1"/>
    </location>
</feature>
<reference evidence="1" key="1">
    <citation type="submission" date="2013-08" db="EMBL/GenBank/DDBJ databases">
        <authorList>
            <person name="Mendez C."/>
            <person name="Richter M."/>
            <person name="Ferrer M."/>
            <person name="Sanchez J."/>
        </authorList>
    </citation>
    <scope>NUCLEOTIDE SEQUENCE</scope>
</reference>
<dbReference type="EMBL" id="AUZY01010466">
    <property type="protein sequence ID" value="EQD38585.1"/>
    <property type="molecule type" value="Genomic_DNA"/>
</dbReference>
<protein>
    <recommendedName>
        <fullName evidence="2">Phosphoserine aminotransferase</fullName>
    </recommendedName>
</protein>
<proteinExistence type="predicted"/>
<comment type="caution">
    <text evidence="1">The sequence shown here is derived from an EMBL/GenBank/DDBJ whole genome shotgun (WGS) entry which is preliminary data.</text>
</comment>